<reference evidence="4" key="1">
    <citation type="submission" date="2017-01" db="EMBL/GenBank/DDBJ databases">
        <title>Genome Analysis of Deinococcus marmoris KOPRI26562.</title>
        <authorList>
            <person name="Kim J.H."/>
            <person name="Oh H.-M."/>
        </authorList>
    </citation>
    <scope>NUCLEOTIDE SEQUENCE [LARGE SCALE GENOMIC DNA]</scope>
    <source>
        <strain evidence="4">PAMC 26633</strain>
    </source>
</reference>
<keyword evidence="3" id="KW-0418">Kinase</keyword>
<feature type="transmembrane region" description="Helical" evidence="1">
    <location>
        <begin position="91"/>
        <end position="110"/>
    </location>
</feature>
<dbReference type="SUPFAM" id="SSF55874">
    <property type="entry name" value="ATPase domain of HSP90 chaperone/DNA topoisomerase II/histidine kinase"/>
    <property type="match status" value="1"/>
</dbReference>
<keyword evidence="3" id="KW-0808">Transferase</keyword>
<evidence type="ECO:0000313" key="4">
    <source>
        <dbReference type="Proteomes" id="UP000214720"/>
    </source>
</evidence>
<dbReference type="Pfam" id="PF02518">
    <property type="entry name" value="HATPase_c"/>
    <property type="match status" value="1"/>
</dbReference>
<dbReference type="GO" id="GO:0000155">
    <property type="term" value="F:phosphorelay sensor kinase activity"/>
    <property type="evidence" value="ECO:0007669"/>
    <property type="project" value="InterPro"/>
</dbReference>
<evidence type="ECO:0000313" key="3">
    <source>
        <dbReference type="EMBL" id="OXC79993.1"/>
    </source>
</evidence>
<organism evidence="3 4">
    <name type="scientific">Caballeronia sordidicola</name>
    <name type="common">Burkholderia sordidicola</name>
    <dbReference type="NCBI Taxonomy" id="196367"/>
    <lineage>
        <taxon>Bacteria</taxon>
        <taxon>Pseudomonadati</taxon>
        <taxon>Pseudomonadota</taxon>
        <taxon>Betaproteobacteria</taxon>
        <taxon>Burkholderiales</taxon>
        <taxon>Burkholderiaceae</taxon>
        <taxon>Caballeronia</taxon>
    </lineage>
</organism>
<evidence type="ECO:0000256" key="1">
    <source>
        <dbReference type="SAM" id="Phobius"/>
    </source>
</evidence>
<protein>
    <submittedName>
        <fullName evidence="3">Autolysin sensor kinase</fullName>
    </submittedName>
</protein>
<feature type="domain" description="Histidine kinase/HSP90-like ATPase" evidence="2">
    <location>
        <begin position="265"/>
        <end position="364"/>
    </location>
</feature>
<keyword evidence="1" id="KW-1133">Transmembrane helix</keyword>
<feature type="transmembrane region" description="Helical" evidence="1">
    <location>
        <begin position="12"/>
        <end position="30"/>
    </location>
</feature>
<gene>
    <name evidence="3" type="ORF">BSU04_04175</name>
</gene>
<dbReference type="GO" id="GO:0016020">
    <property type="term" value="C:membrane"/>
    <property type="evidence" value="ECO:0007669"/>
    <property type="project" value="InterPro"/>
</dbReference>
<feature type="transmembrane region" description="Helical" evidence="1">
    <location>
        <begin position="42"/>
        <end position="63"/>
    </location>
</feature>
<dbReference type="Proteomes" id="UP000214720">
    <property type="component" value="Unassembled WGS sequence"/>
</dbReference>
<evidence type="ECO:0000259" key="2">
    <source>
        <dbReference type="SMART" id="SM00387"/>
    </source>
</evidence>
<accession>A0A226X9J4</accession>
<proteinExistence type="predicted"/>
<dbReference type="InterPro" id="IPR010559">
    <property type="entry name" value="Sig_transdc_His_kin_internal"/>
</dbReference>
<dbReference type="AlphaFoldDB" id="A0A226X9J4"/>
<feature type="transmembrane region" description="Helical" evidence="1">
    <location>
        <begin position="130"/>
        <end position="150"/>
    </location>
</feature>
<dbReference type="InterPro" id="IPR036890">
    <property type="entry name" value="HATPase_C_sf"/>
</dbReference>
<dbReference type="InterPro" id="IPR050640">
    <property type="entry name" value="Bact_2-comp_sensor_kinase"/>
</dbReference>
<dbReference type="SMART" id="SM00387">
    <property type="entry name" value="HATPase_c"/>
    <property type="match status" value="1"/>
</dbReference>
<dbReference type="Pfam" id="PF06580">
    <property type="entry name" value="His_kinase"/>
    <property type="match status" value="1"/>
</dbReference>
<dbReference type="InterPro" id="IPR003594">
    <property type="entry name" value="HATPase_dom"/>
</dbReference>
<dbReference type="PANTHER" id="PTHR34220">
    <property type="entry name" value="SENSOR HISTIDINE KINASE YPDA"/>
    <property type="match status" value="1"/>
</dbReference>
<dbReference type="Gene3D" id="3.30.565.10">
    <property type="entry name" value="Histidine kinase-like ATPase, C-terminal domain"/>
    <property type="match status" value="1"/>
</dbReference>
<keyword evidence="1" id="KW-0472">Membrane</keyword>
<comment type="caution">
    <text evidence="3">The sequence shown here is derived from an EMBL/GenBank/DDBJ whole genome shotgun (WGS) entry which is preliminary data.</text>
</comment>
<dbReference type="RefSeq" id="WP_256982115.1">
    <property type="nucleotide sequence ID" value="NZ_MTHB01000027.1"/>
</dbReference>
<name>A0A226X9J4_CABSO</name>
<sequence>MPSFTLSLLQPFWRRLWIYALTTVGCAWLYSTIYQESFADDLVYAACIAAIVQCLVAGGRHMLAYQRRRQGRDDADADADAARNWPGWRWMLPWVVVSVVIGYFAGIRVGDVLLGIRYIPILVAHDARTVMISIAVALMPAGFLTYVFYARNRMAAIELRAEAAQRTAAESQLKLLESQLEPHMLFNTLANLRVLIGHDPLRAQAMLDHLIGFLRSTLAASRAGSHTLSAEFARISDYLALMQIRMGPRLQIQLDLPQQLSAYQVPPLLLQPLVENAIKHGLEPKVSGGRVVVTAERHASHLVLTVRDTGVGLDAQAHHGARFGLQQVRERLFTLYGPAGTLALRPAHNEDGGTLAVVTLPCSRKDAK</sequence>
<keyword evidence="1" id="KW-0812">Transmembrane</keyword>
<dbReference type="PANTHER" id="PTHR34220:SF9">
    <property type="entry name" value="SIGNAL TRANSDUCTION HISTIDINE KINASE INTERNAL REGION DOMAIN-CONTAINING PROTEIN"/>
    <property type="match status" value="1"/>
</dbReference>
<dbReference type="EMBL" id="MTHB01000027">
    <property type="protein sequence ID" value="OXC79993.1"/>
    <property type="molecule type" value="Genomic_DNA"/>
</dbReference>